<protein>
    <submittedName>
        <fullName evidence="1">Uncharacterized protein</fullName>
    </submittedName>
</protein>
<dbReference type="EMBL" id="VRYY01000189">
    <property type="protein sequence ID" value="MBG3876921.1"/>
    <property type="molecule type" value="Genomic_DNA"/>
</dbReference>
<sequence length="72" mass="7264">MPPCPLALPRKTCYTAGMRTLIIRGALRRSTVSFLSSPACGIASATLAAALLLAPLAAQAAPQAQNAQSAVA</sequence>
<keyword evidence="2" id="KW-1185">Reference proteome</keyword>
<comment type="caution">
    <text evidence="1">The sequence shown here is derived from an EMBL/GenBank/DDBJ whole genome shotgun (WGS) entry which is preliminary data.</text>
</comment>
<gene>
    <name evidence="1" type="ORF">FVW20_07815</name>
</gene>
<feature type="non-terminal residue" evidence="1">
    <location>
        <position position="72"/>
    </location>
</feature>
<reference evidence="1 2" key="1">
    <citation type="submission" date="2019-08" db="EMBL/GenBank/DDBJ databases">
        <authorList>
            <person name="Luo N."/>
        </authorList>
    </citation>
    <scope>NUCLEOTIDE SEQUENCE [LARGE SCALE GENOMIC DNA]</scope>
    <source>
        <strain evidence="1 2">NCIMB 9442</strain>
    </source>
</reference>
<organism evidence="1 2">
    <name type="scientific">Nitratidesulfovibrio oxamicus</name>
    <dbReference type="NCBI Taxonomy" id="32016"/>
    <lineage>
        <taxon>Bacteria</taxon>
        <taxon>Pseudomonadati</taxon>
        <taxon>Thermodesulfobacteriota</taxon>
        <taxon>Desulfovibrionia</taxon>
        <taxon>Desulfovibrionales</taxon>
        <taxon>Desulfovibrionaceae</taxon>
        <taxon>Nitratidesulfovibrio</taxon>
    </lineage>
</organism>
<accession>A0ABS0J3H2</accession>
<proteinExistence type="predicted"/>
<name>A0ABS0J3H2_9BACT</name>
<dbReference type="Proteomes" id="UP001194469">
    <property type="component" value="Unassembled WGS sequence"/>
</dbReference>
<evidence type="ECO:0000313" key="1">
    <source>
        <dbReference type="EMBL" id="MBG3876921.1"/>
    </source>
</evidence>
<evidence type="ECO:0000313" key="2">
    <source>
        <dbReference type="Proteomes" id="UP001194469"/>
    </source>
</evidence>